<protein>
    <submittedName>
        <fullName evidence="2">Uncharacterized protein</fullName>
    </submittedName>
</protein>
<dbReference type="Proteomes" id="UP000243499">
    <property type="component" value="Chromosome 4"/>
</dbReference>
<name>A0A2S3HM57_9POAL</name>
<organism evidence="2">
    <name type="scientific">Panicum hallii</name>
    <dbReference type="NCBI Taxonomy" id="206008"/>
    <lineage>
        <taxon>Eukaryota</taxon>
        <taxon>Viridiplantae</taxon>
        <taxon>Streptophyta</taxon>
        <taxon>Embryophyta</taxon>
        <taxon>Tracheophyta</taxon>
        <taxon>Spermatophyta</taxon>
        <taxon>Magnoliopsida</taxon>
        <taxon>Liliopsida</taxon>
        <taxon>Poales</taxon>
        <taxon>Poaceae</taxon>
        <taxon>PACMAD clade</taxon>
        <taxon>Panicoideae</taxon>
        <taxon>Panicodae</taxon>
        <taxon>Paniceae</taxon>
        <taxon>Panicinae</taxon>
        <taxon>Panicum</taxon>
        <taxon>Panicum sect. Panicum</taxon>
    </lineage>
</organism>
<reference evidence="2" key="1">
    <citation type="submission" date="2018-04" db="EMBL/GenBank/DDBJ databases">
        <title>WGS assembly of Panicum hallii.</title>
        <authorList>
            <person name="Lovell J."/>
            <person name="Jenkins J."/>
            <person name="Lowry D."/>
            <person name="Mamidi S."/>
            <person name="Sreedasyam A."/>
            <person name="Weng X."/>
            <person name="Barry K."/>
            <person name="Bonette J."/>
            <person name="Campitelli B."/>
            <person name="Daum C."/>
            <person name="Gordon S."/>
            <person name="Gould B."/>
            <person name="Lipzen A."/>
            <person name="Macqueen A."/>
            <person name="Palacio-Mejia J."/>
            <person name="Plott C."/>
            <person name="Shakirov E."/>
            <person name="Shu S."/>
            <person name="Yoshinaga Y."/>
            <person name="Zane M."/>
            <person name="Rokhsar D."/>
            <person name="Grimwood J."/>
            <person name="Schmutz J."/>
            <person name="Juenger T."/>
        </authorList>
    </citation>
    <scope>NUCLEOTIDE SEQUENCE [LARGE SCALE GENOMIC DNA]</scope>
    <source>
        <strain evidence="2">FIL2</strain>
    </source>
</reference>
<feature type="region of interest" description="Disordered" evidence="1">
    <location>
        <begin position="112"/>
        <end position="135"/>
    </location>
</feature>
<gene>
    <name evidence="2" type="ORF">PAHAL_4G340700</name>
</gene>
<evidence type="ECO:0000313" key="2">
    <source>
        <dbReference type="EMBL" id="PAN26011.1"/>
    </source>
</evidence>
<sequence length="179" mass="18937">MKFSGGWRLAVEAGGPIRTRVSNSARVLHRTRTQPPIPKRPLLLPRPRDLGFRAGNESASSGRSPIKRRPRLIRSSELNQAHQIGSPMAASAGRLVPMMAFCEAPFDGTLDGTSAPSSPAGGSAAASTASGGDAATRRRALLVEVAKQLPPTPQRREHAQRGGAVDGMAIFEAIALQWS</sequence>
<dbReference type="AlphaFoldDB" id="A0A2S3HM57"/>
<dbReference type="Gramene" id="PAN26011">
    <property type="protein sequence ID" value="PAN26011"/>
    <property type="gene ID" value="PAHAL_4G340700"/>
</dbReference>
<dbReference type="EMBL" id="CM008049">
    <property type="protein sequence ID" value="PAN26011.1"/>
    <property type="molecule type" value="Genomic_DNA"/>
</dbReference>
<feature type="compositionally biased region" description="Low complexity" evidence="1">
    <location>
        <begin position="112"/>
        <end position="134"/>
    </location>
</feature>
<accession>A0A2S3HM57</accession>
<feature type="region of interest" description="Disordered" evidence="1">
    <location>
        <begin position="35"/>
        <end position="70"/>
    </location>
</feature>
<proteinExistence type="predicted"/>
<evidence type="ECO:0000256" key="1">
    <source>
        <dbReference type="SAM" id="MobiDB-lite"/>
    </source>
</evidence>